<evidence type="ECO:0000313" key="1">
    <source>
        <dbReference type="EMBL" id="KAL1854012.1"/>
    </source>
</evidence>
<protein>
    <submittedName>
        <fullName evidence="1">Uncharacterized protein</fullName>
    </submittedName>
</protein>
<reference evidence="1 2" key="1">
    <citation type="journal article" date="2024" name="IMA Fungus">
        <title>IMA Genome - F19 : A genome assembly and annotation guide to empower mycologists, including annotated draft genome sequences of Ceratocystis pirilliformis, Diaporthe australafricana, Fusarium ophioides, Paecilomyces lecythidis, and Sporothrix stenoceras.</title>
        <authorList>
            <person name="Aylward J."/>
            <person name="Wilson A.M."/>
            <person name="Visagie C.M."/>
            <person name="Spraker J."/>
            <person name="Barnes I."/>
            <person name="Buitendag C."/>
            <person name="Ceriani C."/>
            <person name="Del Mar Angel L."/>
            <person name="du Plessis D."/>
            <person name="Fuchs T."/>
            <person name="Gasser K."/>
            <person name="Kramer D."/>
            <person name="Li W."/>
            <person name="Munsamy K."/>
            <person name="Piso A."/>
            <person name="Price J.L."/>
            <person name="Sonnekus B."/>
            <person name="Thomas C."/>
            <person name="van der Nest A."/>
            <person name="van Dijk A."/>
            <person name="van Heerden A."/>
            <person name="van Vuuren N."/>
            <person name="Yilmaz N."/>
            <person name="Duong T.A."/>
            <person name="van der Merwe N.A."/>
            <person name="Wingfield M.J."/>
            <person name="Wingfield B.D."/>
        </authorList>
    </citation>
    <scope>NUCLEOTIDE SEQUENCE [LARGE SCALE GENOMIC DNA]</scope>
    <source>
        <strain evidence="1 2">CMW 18300</strain>
    </source>
</reference>
<keyword evidence="2" id="KW-1185">Reference proteome</keyword>
<name>A0ABR3W5X8_9PEZI</name>
<gene>
    <name evidence="1" type="ORF">Daus18300_011602</name>
</gene>
<proteinExistence type="predicted"/>
<sequence length="61" mass="6943">MSNPFLFYFFPGETCLKIYEHCLVLPISNTTVQLPAAQSSTQARQTLAQFTTLPMRDEVFV</sequence>
<organism evidence="1 2">
    <name type="scientific">Diaporthe australafricana</name>
    <dbReference type="NCBI Taxonomy" id="127596"/>
    <lineage>
        <taxon>Eukaryota</taxon>
        <taxon>Fungi</taxon>
        <taxon>Dikarya</taxon>
        <taxon>Ascomycota</taxon>
        <taxon>Pezizomycotina</taxon>
        <taxon>Sordariomycetes</taxon>
        <taxon>Sordariomycetidae</taxon>
        <taxon>Diaporthales</taxon>
        <taxon>Diaporthaceae</taxon>
        <taxon>Diaporthe</taxon>
    </lineage>
</organism>
<comment type="caution">
    <text evidence="1">The sequence shown here is derived from an EMBL/GenBank/DDBJ whole genome shotgun (WGS) entry which is preliminary data.</text>
</comment>
<evidence type="ECO:0000313" key="2">
    <source>
        <dbReference type="Proteomes" id="UP001583177"/>
    </source>
</evidence>
<dbReference type="Proteomes" id="UP001583177">
    <property type="component" value="Unassembled WGS sequence"/>
</dbReference>
<dbReference type="EMBL" id="JAWRVE010000143">
    <property type="protein sequence ID" value="KAL1854012.1"/>
    <property type="molecule type" value="Genomic_DNA"/>
</dbReference>
<accession>A0ABR3W5X8</accession>